<protein>
    <recommendedName>
        <fullName evidence="5">CRC domain-containing protein</fullName>
    </recommendedName>
</protein>
<proteinExistence type="inferred from homology"/>
<dbReference type="STRING" id="1764295.A0A5B8MM52"/>
<dbReference type="EMBL" id="CP031039">
    <property type="protein sequence ID" value="QDZ21616.1"/>
    <property type="molecule type" value="Genomic_DNA"/>
</dbReference>
<feature type="compositionally biased region" description="Polar residues" evidence="4">
    <location>
        <begin position="473"/>
        <end position="486"/>
    </location>
</feature>
<evidence type="ECO:0000256" key="3">
    <source>
        <dbReference type="ARBA" id="ARBA00023242"/>
    </source>
</evidence>
<feature type="compositionally biased region" description="Low complexity" evidence="4">
    <location>
        <begin position="30"/>
        <end position="42"/>
    </location>
</feature>
<reference evidence="6 7" key="1">
    <citation type="submission" date="2018-07" db="EMBL/GenBank/DDBJ databases">
        <title>The complete nuclear genome of the prasinophyte Chloropicon primus (CCMP1205).</title>
        <authorList>
            <person name="Pombert J.-F."/>
            <person name="Otis C."/>
            <person name="Turmel M."/>
            <person name="Lemieux C."/>
        </authorList>
    </citation>
    <scope>NUCLEOTIDE SEQUENCE [LARGE SCALE GENOMIC DNA]</scope>
    <source>
        <strain evidence="6 7">CCMP1205</strain>
    </source>
</reference>
<gene>
    <name evidence="6" type="ORF">A3770_06p41340</name>
</gene>
<feature type="region of interest" description="Disordered" evidence="4">
    <location>
        <begin position="472"/>
        <end position="523"/>
    </location>
</feature>
<dbReference type="OrthoDB" id="6283463at2759"/>
<dbReference type="PANTHER" id="PTHR12446:SF34">
    <property type="entry name" value="PROTEIN LIN-54 HOMOLOG"/>
    <property type="match status" value="1"/>
</dbReference>
<evidence type="ECO:0000256" key="2">
    <source>
        <dbReference type="ARBA" id="ARBA00007267"/>
    </source>
</evidence>
<feature type="compositionally biased region" description="Low complexity" evidence="4">
    <location>
        <begin position="487"/>
        <end position="504"/>
    </location>
</feature>
<organism evidence="6 7">
    <name type="scientific">Chloropicon primus</name>
    <dbReference type="NCBI Taxonomy" id="1764295"/>
    <lineage>
        <taxon>Eukaryota</taxon>
        <taxon>Viridiplantae</taxon>
        <taxon>Chlorophyta</taxon>
        <taxon>Chloropicophyceae</taxon>
        <taxon>Chloropicales</taxon>
        <taxon>Chloropicaceae</taxon>
        <taxon>Chloropicon</taxon>
    </lineage>
</organism>
<dbReference type="InterPro" id="IPR033467">
    <property type="entry name" value="Tesmin/TSO1-like_CXC"/>
</dbReference>
<sequence length="620" mass="65570">MERGGELGGEGTGRTSVTSVQAQKPPLPPKQASKAKAQAGAAEEVDGVKGSGDEKGSKVPKKRERERDGESPAVQRGKVAKTGLTVKTSSLLMAAANSPRLSSHLSASVDGASVSLQATPKKRKCNCKQSRCLKLYCECFASGIYCNDCNCQDCYNNKDHEQVRQEAVEATLERNPDAFRPKIQSMSPGMSIQDSLKHNKGCNCKRSFCLKRYCECFQANIYCSDNCRCTDCKNFEGSSSRLQVTQAASPSSRLQSSLETFSPRKRSKKEKKSTGAGKHSGGAVNGSGSDLAAISTFSQQLQAMDSKGSGGEAPASGQVGQVVHPGLSPMVNQMLLAPCMLAGIINEEVVKHLSNLLHMVSRETEENYLNGHEARARGKGEGGNKEAAGNGTGADAGDGRGMPNSKQSETSDTVTEEEDRNGESRSNGTGESHLEKALLCEEEPQGLFELDSPKGYNLNKQRSLGLKEGMSMMDTSDASHGTNANASPTKSHPSSSSGKTQGSSVRRQGGAAQPAADFATPSCGTKSGSLYEEQEKAILTELNNCLQVVSQMGRSKAEMYRSAFALLSNPTLPLSQALASTQAANNVGNNIPPADAQAGSDAATVEQNNNLHEQEVEPAA</sequence>
<dbReference type="Pfam" id="PF03638">
    <property type="entry name" value="TCR"/>
    <property type="match status" value="2"/>
</dbReference>
<dbReference type="PROSITE" id="PS51634">
    <property type="entry name" value="CRC"/>
    <property type="match status" value="1"/>
</dbReference>
<evidence type="ECO:0000259" key="5">
    <source>
        <dbReference type="PROSITE" id="PS51634"/>
    </source>
</evidence>
<dbReference type="AlphaFoldDB" id="A0A5B8MM52"/>
<dbReference type="SMART" id="SM01114">
    <property type="entry name" value="CXC"/>
    <property type="match status" value="2"/>
</dbReference>
<evidence type="ECO:0000256" key="1">
    <source>
        <dbReference type="ARBA" id="ARBA00004123"/>
    </source>
</evidence>
<feature type="region of interest" description="Disordered" evidence="4">
    <location>
        <begin position="374"/>
        <end position="433"/>
    </location>
</feature>
<dbReference type="InterPro" id="IPR005172">
    <property type="entry name" value="CRC"/>
</dbReference>
<feature type="compositionally biased region" description="Polar residues" evidence="4">
    <location>
        <begin position="243"/>
        <end position="260"/>
    </location>
</feature>
<feature type="compositionally biased region" description="Gly residues" evidence="4">
    <location>
        <begin position="390"/>
        <end position="400"/>
    </location>
</feature>
<comment type="similarity">
    <text evidence="2">Belongs to the lin-54 family.</text>
</comment>
<dbReference type="GO" id="GO:0005634">
    <property type="term" value="C:nucleus"/>
    <property type="evidence" value="ECO:0007669"/>
    <property type="project" value="UniProtKB-SubCell"/>
</dbReference>
<name>A0A5B8MM52_9CHLO</name>
<feature type="region of interest" description="Disordered" evidence="4">
    <location>
        <begin position="243"/>
        <end position="288"/>
    </location>
</feature>
<evidence type="ECO:0000256" key="4">
    <source>
        <dbReference type="SAM" id="MobiDB-lite"/>
    </source>
</evidence>
<feature type="compositionally biased region" description="Gly residues" evidence="4">
    <location>
        <begin position="1"/>
        <end position="12"/>
    </location>
</feature>
<feature type="compositionally biased region" description="Basic and acidic residues" evidence="4">
    <location>
        <begin position="374"/>
        <end position="384"/>
    </location>
</feature>
<keyword evidence="7" id="KW-1185">Reference proteome</keyword>
<evidence type="ECO:0000313" key="7">
    <source>
        <dbReference type="Proteomes" id="UP000316726"/>
    </source>
</evidence>
<feature type="domain" description="CRC" evidence="5">
    <location>
        <begin position="121"/>
        <end position="237"/>
    </location>
</feature>
<accession>A0A5B8MM52</accession>
<feature type="compositionally biased region" description="Basic and acidic residues" evidence="4">
    <location>
        <begin position="51"/>
        <end position="70"/>
    </location>
</feature>
<feature type="region of interest" description="Disordered" evidence="4">
    <location>
        <begin position="1"/>
        <end position="82"/>
    </location>
</feature>
<evidence type="ECO:0000313" key="6">
    <source>
        <dbReference type="EMBL" id="QDZ21616.1"/>
    </source>
</evidence>
<comment type="subcellular location">
    <subcellularLocation>
        <location evidence="1">Nucleus</location>
    </subcellularLocation>
</comment>
<dbReference type="InterPro" id="IPR028307">
    <property type="entry name" value="Lin-54_fam"/>
</dbReference>
<dbReference type="PANTHER" id="PTHR12446">
    <property type="entry name" value="TESMIN/TSO1-RELATED"/>
    <property type="match status" value="1"/>
</dbReference>
<dbReference type="GO" id="GO:0006355">
    <property type="term" value="P:regulation of DNA-templated transcription"/>
    <property type="evidence" value="ECO:0007669"/>
    <property type="project" value="TreeGrafter"/>
</dbReference>
<feature type="region of interest" description="Disordered" evidence="4">
    <location>
        <begin position="586"/>
        <end position="620"/>
    </location>
</feature>
<dbReference type="Proteomes" id="UP000316726">
    <property type="component" value="Chromosome 6"/>
</dbReference>
<keyword evidence="3" id="KW-0539">Nucleus</keyword>